<dbReference type="SUPFAM" id="SSF88659">
    <property type="entry name" value="Sigma3 and sigma4 domains of RNA polymerase sigma factors"/>
    <property type="match status" value="1"/>
</dbReference>
<accession>A0A645JDF5</accession>
<keyword evidence="2" id="KW-0731">Sigma factor</keyword>
<name>A0A645JDF5_9ZZZZ</name>
<dbReference type="GO" id="GO:0006352">
    <property type="term" value="P:DNA-templated transcription initiation"/>
    <property type="evidence" value="ECO:0007669"/>
    <property type="project" value="InterPro"/>
</dbReference>
<evidence type="ECO:0000256" key="2">
    <source>
        <dbReference type="ARBA" id="ARBA00023082"/>
    </source>
</evidence>
<feature type="transmembrane region" description="Helical" evidence="4">
    <location>
        <begin position="115"/>
        <end position="135"/>
    </location>
</feature>
<evidence type="ECO:0000256" key="4">
    <source>
        <dbReference type="SAM" id="Phobius"/>
    </source>
</evidence>
<keyword evidence="4" id="KW-1133">Transmembrane helix</keyword>
<evidence type="ECO:0000259" key="5">
    <source>
        <dbReference type="Pfam" id="PF08281"/>
    </source>
</evidence>
<feature type="domain" description="RNA polymerase sigma factor 70 region 4 type 2" evidence="5">
    <location>
        <begin position="68"/>
        <end position="116"/>
    </location>
</feature>
<dbReference type="GO" id="GO:0003677">
    <property type="term" value="F:DNA binding"/>
    <property type="evidence" value="ECO:0007669"/>
    <property type="project" value="InterPro"/>
</dbReference>
<evidence type="ECO:0000256" key="3">
    <source>
        <dbReference type="ARBA" id="ARBA00023163"/>
    </source>
</evidence>
<dbReference type="InterPro" id="IPR014284">
    <property type="entry name" value="RNA_pol_sigma-70_dom"/>
</dbReference>
<reference evidence="6" key="1">
    <citation type="submission" date="2019-08" db="EMBL/GenBank/DDBJ databases">
        <authorList>
            <person name="Kucharzyk K."/>
            <person name="Murdoch R.W."/>
            <person name="Higgins S."/>
            <person name="Loffler F."/>
        </authorList>
    </citation>
    <scope>NUCLEOTIDE SEQUENCE</scope>
</reference>
<gene>
    <name evidence="6" type="ORF">SDC9_209480</name>
</gene>
<dbReference type="PANTHER" id="PTHR43133:SF46">
    <property type="entry name" value="RNA POLYMERASE SIGMA-70 FACTOR ECF SUBFAMILY"/>
    <property type="match status" value="1"/>
</dbReference>
<dbReference type="Pfam" id="PF08281">
    <property type="entry name" value="Sigma70_r4_2"/>
    <property type="match status" value="1"/>
</dbReference>
<keyword evidence="4" id="KW-0472">Membrane</keyword>
<organism evidence="6">
    <name type="scientific">bioreactor metagenome</name>
    <dbReference type="NCBI Taxonomy" id="1076179"/>
    <lineage>
        <taxon>unclassified sequences</taxon>
        <taxon>metagenomes</taxon>
        <taxon>ecological metagenomes</taxon>
    </lineage>
</organism>
<dbReference type="InterPro" id="IPR036388">
    <property type="entry name" value="WH-like_DNA-bd_sf"/>
</dbReference>
<dbReference type="InterPro" id="IPR013324">
    <property type="entry name" value="RNA_pol_sigma_r3/r4-like"/>
</dbReference>
<dbReference type="Gene3D" id="1.10.10.10">
    <property type="entry name" value="Winged helix-like DNA-binding domain superfamily/Winged helix DNA-binding domain"/>
    <property type="match status" value="1"/>
</dbReference>
<proteinExistence type="predicted"/>
<dbReference type="GO" id="GO:0016987">
    <property type="term" value="F:sigma factor activity"/>
    <property type="evidence" value="ECO:0007669"/>
    <property type="project" value="UniProtKB-KW"/>
</dbReference>
<dbReference type="EMBL" id="VSSQ01138767">
    <property type="protein sequence ID" value="MPN61738.1"/>
    <property type="molecule type" value="Genomic_DNA"/>
</dbReference>
<protein>
    <recommendedName>
        <fullName evidence="5">RNA polymerase sigma factor 70 region 4 type 2 domain-containing protein</fullName>
    </recommendedName>
</protein>
<sequence>MKLWADRENIIIEKSLKSFLLRSVQNSCLDELRHKQVIRDHEQFTQTFDYFDSLDTENYILYSDLEDKLESAMNKLPDTYREAFRMNRFDGLKYKEIAEQLKVSERTVEVRVSKALGLLRVYLKDFFIAVIAWLVS</sequence>
<keyword evidence="1" id="KW-0805">Transcription regulation</keyword>
<evidence type="ECO:0000313" key="6">
    <source>
        <dbReference type="EMBL" id="MPN61738.1"/>
    </source>
</evidence>
<dbReference type="PANTHER" id="PTHR43133">
    <property type="entry name" value="RNA POLYMERASE ECF-TYPE SIGMA FACTO"/>
    <property type="match status" value="1"/>
</dbReference>
<dbReference type="CDD" id="cd06171">
    <property type="entry name" value="Sigma70_r4"/>
    <property type="match status" value="1"/>
</dbReference>
<keyword evidence="3" id="KW-0804">Transcription</keyword>
<comment type="caution">
    <text evidence="6">The sequence shown here is derived from an EMBL/GenBank/DDBJ whole genome shotgun (WGS) entry which is preliminary data.</text>
</comment>
<evidence type="ECO:0000256" key="1">
    <source>
        <dbReference type="ARBA" id="ARBA00023015"/>
    </source>
</evidence>
<keyword evidence="4" id="KW-0812">Transmembrane</keyword>
<dbReference type="InterPro" id="IPR039425">
    <property type="entry name" value="RNA_pol_sigma-70-like"/>
</dbReference>
<dbReference type="InterPro" id="IPR013249">
    <property type="entry name" value="RNA_pol_sigma70_r4_t2"/>
</dbReference>
<dbReference type="NCBIfam" id="TIGR02937">
    <property type="entry name" value="sigma70-ECF"/>
    <property type="match status" value="1"/>
</dbReference>
<dbReference type="AlphaFoldDB" id="A0A645JDF5"/>